<keyword evidence="1" id="KW-0472">Membrane</keyword>
<keyword evidence="1" id="KW-0812">Transmembrane</keyword>
<reference evidence="3" key="1">
    <citation type="submission" date="2014-09" db="EMBL/GenBank/DDBJ databases">
        <authorList>
            <person name="Gomez-Valero L."/>
        </authorList>
    </citation>
    <scope>NUCLEOTIDE SEQUENCE [LARGE SCALE GENOMIC DNA]</scope>
    <source>
        <strain evidence="3">ATCC700992</strain>
    </source>
</reference>
<dbReference type="HOGENOM" id="CLU_601027_0_0_6"/>
<dbReference type="EMBL" id="LN614827">
    <property type="protein sequence ID" value="CEG56563.1"/>
    <property type="molecule type" value="Genomic_DNA"/>
</dbReference>
<organism evidence="2 3">
    <name type="scientific">Legionella fallonii LLAP-10</name>
    <dbReference type="NCBI Taxonomy" id="1212491"/>
    <lineage>
        <taxon>Bacteria</taxon>
        <taxon>Pseudomonadati</taxon>
        <taxon>Pseudomonadota</taxon>
        <taxon>Gammaproteobacteria</taxon>
        <taxon>Legionellales</taxon>
        <taxon>Legionellaceae</taxon>
        <taxon>Legionella</taxon>
    </lineage>
</organism>
<gene>
    <name evidence="2" type="ORF">LFA_1130</name>
</gene>
<dbReference type="AlphaFoldDB" id="A0A098G261"/>
<name>A0A098G261_9GAMM</name>
<evidence type="ECO:0000313" key="3">
    <source>
        <dbReference type="Proteomes" id="UP000032430"/>
    </source>
</evidence>
<evidence type="ECO:0008006" key="4">
    <source>
        <dbReference type="Google" id="ProtNLM"/>
    </source>
</evidence>
<dbReference type="RefSeq" id="WP_052673858.1">
    <property type="nucleotide sequence ID" value="NZ_LN614827.1"/>
</dbReference>
<protein>
    <recommendedName>
        <fullName evidence="4">Ankyrin repeat protein</fullName>
    </recommendedName>
</protein>
<keyword evidence="1" id="KW-1133">Transmembrane helix</keyword>
<dbReference type="KEGG" id="lfa:LFA_1130"/>
<feature type="transmembrane region" description="Helical" evidence="1">
    <location>
        <begin position="401"/>
        <end position="422"/>
    </location>
</feature>
<sequence length="455" mass="51700">MPKSLENHIKLLRLNEASFREETLTELTVNFPTLIKSAKDIEDLFLWLSPGERTQFYNQFKQEIFAHVSTLRDFSAVGFRLSQSEAKELYEHLERIGALVASTVRDYCNLLSVIKEPELRTVIVNGLEKNVPTLIQSANDIEALFLWLSSGERTRFYNQFKQEIFAHVSTLKDFSAVGFRLSQSEAKELYEHLEQIGALVASTVRDYCNLLSVIKEPGLRTVIVNGLEKNVPALIQSANDIEDLFLWLSPGEITRFYNQFKQEIFAHVSTLDDLLKIGFRLSQEQVKEVYHHLGILTSLSSEYNQQDVIDSHKRIHSTLELKFNERVELLQQKMTYFLGKPEFIDAYAAAAHLYAALNKAGTLYFSNPQTQGSYEHFQSTCKTEIKTAREILDQHRGWTKILLNILAIVVTGGVGYAIAAGIDYVVNGKFTFFSTDSSLKIDEIEESIHQAAPAA</sequence>
<dbReference type="OrthoDB" id="5652725at2"/>
<proteinExistence type="predicted"/>
<accession>A0A098G261</accession>
<keyword evidence="3" id="KW-1185">Reference proteome</keyword>
<evidence type="ECO:0000313" key="2">
    <source>
        <dbReference type="EMBL" id="CEG56563.1"/>
    </source>
</evidence>
<dbReference type="Proteomes" id="UP000032430">
    <property type="component" value="Chromosome I"/>
</dbReference>
<evidence type="ECO:0000256" key="1">
    <source>
        <dbReference type="SAM" id="Phobius"/>
    </source>
</evidence>